<proteinExistence type="inferred from homology"/>
<evidence type="ECO:0000256" key="1">
    <source>
        <dbReference type="ARBA" id="ARBA00001974"/>
    </source>
</evidence>
<dbReference type="Proteomes" id="UP000887575">
    <property type="component" value="Unassembled WGS sequence"/>
</dbReference>
<dbReference type="GO" id="GO:0004362">
    <property type="term" value="F:glutathione-disulfide reductase (NADPH) activity"/>
    <property type="evidence" value="ECO:0007669"/>
    <property type="project" value="TreeGrafter"/>
</dbReference>
<dbReference type="GO" id="GO:0034599">
    <property type="term" value="P:cellular response to oxidative stress"/>
    <property type="evidence" value="ECO:0007669"/>
    <property type="project" value="TreeGrafter"/>
</dbReference>
<comment type="cofactor">
    <cofactor evidence="1">
        <name>FAD</name>
        <dbReference type="ChEBI" id="CHEBI:57692"/>
    </cofactor>
</comment>
<dbReference type="InterPro" id="IPR036188">
    <property type="entry name" value="FAD/NAD-bd_sf"/>
</dbReference>
<dbReference type="SUPFAM" id="SSF51905">
    <property type="entry name" value="FAD/NAD(P)-binding domain"/>
    <property type="match status" value="1"/>
</dbReference>
<dbReference type="PANTHER" id="PTHR42737">
    <property type="entry name" value="GLUTATHIONE REDUCTASE"/>
    <property type="match status" value="1"/>
</dbReference>
<dbReference type="InterPro" id="IPR046952">
    <property type="entry name" value="GSHR/TRXR-like"/>
</dbReference>
<dbReference type="GO" id="GO:0050660">
    <property type="term" value="F:flavin adenine dinucleotide binding"/>
    <property type="evidence" value="ECO:0007669"/>
    <property type="project" value="InterPro"/>
</dbReference>
<dbReference type="GO" id="GO:0005829">
    <property type="term" value="C:cytosol"/>
    <property type="evidence" value="ECO:0007669"/>
    <property type="project" value="TreeGrafter"/>
</dbReference>
<dbReference type="GO" id="GO:0005739">
    <property type="term" value="C:mitochondrion"/>
    <property type="evidence" value="ECO:0007669"/>
    <property type="project" value="TreeGrafter"/>
</dbReference>
<name>A0AAF3EQQ4_9BILA</name>
<evidence type="ECO:0000256" key="4">
    <source>
        <dbReference type="ARBA" id="ARBA00023157"/>
    </source>
</evidence>
<dbReference type="PANTHER" id="PTHR42737:SF8">
    <property type="entry name" value="THIOREDOXIN-DISULFIDE REDUCTASE"/>
    <property type="match status" value="1"/>
</dbReference>
<dbReference type="WBParaSite" id="MBELARI_LOCUS16420">
    <property type="protein sequence ID" value="MBELARI_LOCUS16420"/>
    <property type="gene ID" value="MBELARI_LOCUS16420"/>
</dbReference>
<organism evidence="6 7">
    <name type="scientific">Mesorhabditis belari</name>
    <dbReference type="NCBI Taxonomy" id="2138241"/>
    <lineage>
        <taxon>Eukaryota</taxon>
        <taxon>Metazoa</taxon>
        <taxon>Ecdysozoa</taxon>
        <taxon>Nematoda</taxon>
        <taxon>Chromadorea</taxon>
        <taxon>Rhabditida</taxon>
        <taxon>Rhabditina</taxon>
        <taxon>Rhabditomorpha</taxon>
        <taxon>Rhabditoidea</taxon>
        <taxon>Rhabditidae</taxon>
        <taxon>Mesorhabditinae</taxon>
        <taxon>Mesorhabditis</taxon>
    </lineage>
</organism>
<keyword evidence="6" id="KW-1185">Reference proteome</keyword>
<evidence type="ECO:0000256" key="2">
    <source>
        <dbReference type="ARBA" id="ARBA00007532"/>
    </source>
</evidence>
<protein>
    <submittedName>
        <fullName evidence="7">FAD/NAD(P)-binding domain-containing protein</fullName>
    </submittedName>
</protein>
<keyword evidence="5" id="KW-0676">Redox-active center</keyword>
<evidence type="ECO:0000256" key="5">
    <source>
        <dbReference type="ARBA" id="ARBA00023284"/>
    </source>
</evidence>
<dbReference type="Gene3D" id="3.50.50.60">
    <property type="entry name" value="FAD/NAD(P)-binding domain"/>
    <property type="match status" value="1"/>
</dbReference>
<dbReference type="GO" id="GO:0006749">
    <property type="term" value="P:glutathione metabolic process"/>
    <property type="evidence" value="ECO:0007669"/>
    <property type="project" value="TreeGrafter"/>
</dbReference>
<evidence type="ECO:0000313" key="6">
    <source>
        <dbReference type="Proteomes" id="UP000887575"/>
    </source>
</evidence>
<keyword evidence="4" id="KW-1015">Disulfide bond</keyword>
<dbReference type="AlphaFoldDB" id="A0AAF3EQQ4"/>
<keyword evidence="3" id="KW-0560">Oxidoreductase</keyword>
<dbReference type="GO" id="GO:0045454">
    <property type="term" value="P:cell redox homeostasis"/>
    <property type="evidence" value="ECO:0007669"/>
    <property type="project" value="InterPro"/>
</dbReference>
<sequence>MRDRIQDHIGSLNWGYRVQKKVDYLNAYGAFTGSHEITCTDKKGKQDKLTADKFLVAIGLRPKFPDVPGAKEYTISR</sequence>
<reference evidence="7" key="1">
    <citation type="submission" date="2024-02" db="UniProtKB">
        <authorList>
            <consortium name="WormBaseParasite"/>
        </authorList>
    </citation>
    <scope>IDENTIFICATION</scope>
</reference>
<evidence type="ECO:0000256" key="3">
    <source>
        <dbReference type="ARBA" id="ARBA00023002"/>
    </source>
</evidence>
<comment type="similarity">
    <text evidence="2">Belongs to the class-I pyridine nucleotide-disulfide oxidoreductase family.</text>
</comment>
<evidence type="ECO:0000313" key="7">
    <source>
        <dbReference type="WBParaSite" id="MBELARI_LOCUS16420"/>
    </source>
</evidence>
<accession>A0AAF3EQQ4</accession>